<dbReference type="EMBL" id="JACHBQ010000002">
    <property type="protein sequence ID" value="MBB5643638.1"/>
    <property type="molecule type" value="Genomic_DNA"/>
</dbReference>
<name>A0A099J3J6_9MICO</name>
<evidence type="ECO:0000313" key="2">
    <source>
        <dbReference type="EMBL" id="MBB5643638.1"/>
    </source>
</evidence>
<dbReference type="Pfam" id="PF09485">
    <property type="entry name" value="CRISPR_Cse2"/>
    <property type="match status" value="1"/>
</dbReference>
<sequence length="167" mass="18178">MALPEELKAFTGRLLAVRATDASLASDVARGITETTERYAYAHTVAATAGLHRRSAIIGATRALAMVAKYKRTPQSAGTLGECFSRIPSKSEGVGERLALVVDLDVEQAAQILEGLVSRALSVNFYALVELLTFWDTGDLDRDIKHRSRLVYDFYARAAKTSTKKAD</sequence>
<evidence type="ECO:0000313" key="1">
    <source>
        <dbReference type="EMBL" id="KGJ72082.1"/>
    </source>
</evidence>
<evidence type="ECO:0000313" key="4">
    <source>
        <dbReference type="Proteomes" id="UP000561726"/>
    </source>
</evidence>
<dbReference type="Gene3D" id="1.10.520.40">
    <property type="entry name" value="CRISPR-associated protein Cse2"/>
    <property type="match status" value="1"/>
</dbReference>
<organism evidence="1 3">
    <name type="scientific">Cryobacterium roopkundense</name>
    <dbReference type="NCBI Taxonomy" id="1001240"/>
    <lineage>
        <taxon>Bacteria</taxon>
        <taxon>Bacillati</taxon>
        <taxon>Actinomycetota</taxon>
        <taxon>Actinomycetes</taxon>
        <taxon>Micrococcales</taxon>
        <taxon>Microbacteriaceae</taxon>
        <taxon>Cryobacterium</taxon>
    </lineage>
</organism>
<protein>
    <recommendedName>
        <fullName evidence="5">CRISPR-associated protein Cse2</fullName>
    </recommendedName>
</protein>
<evidence type="ECO:0000313" key="3">
    <source>
        <dbReference type="Proteomes" id="UP000029864"/>
    </source>
</evidence>
<dbReference type="EMBL" id="JPXF01000100">
    <property type="protein sequence ID" value="KGJ72082.1"/>
    <property type="molecule type" value="Genomic_DNA"/>
</dbReference>
<reference evidence="1 3" key="1">
    <citation type="submission" date="2014-08" db="EMBL/GenBank/DDBJ databases">
        <authorList>
            <person name="Sisinthy S."/>
        </authorList>
    </citation>
    <scope>NUCLEOTIDE SEQUENCE [LARGE SCALE GENOMIC DNA]</scope>
    <source>
        <strain evidence="1 3">RuG17</strain>
    </source>
</reference>
<proteinExistence type="predicted"/>
<gene>
    <name evidence="2" type="ORF">BJ997_004249</name>
    <name evidence="1" type="ORF">GY21_17800</name>
</gene>
<dbReference type="RefSeq" id="WP_035839032.1">
    <property type="nucleotide sequence ID" value="NZ_JACHBQ010000002.1"/>
</dbReference>
<dbReference type="Proteomes" id="UP000029864">
    <property type="component" value="Unassembled WGS sequence"/>
</dbReference>
<dbReference type="InterPro" id="IPR013382">
    <property type="entry name" value="CRISPR-assoc_prot_Cse2"/>
</dbReference>
<dbReference type="InterPro" id="IPR038287">
    <property type="entry name" value="Cse2_sf"/>
</dbReference>
<dbReference type="OrthoDB" id="5114140at2"/>
<evidence type="ECO:0008006" key="5">
    <source>
        <dbReference type="Google" id="ProtNLM"/>
    </source>
</evidence>
<dbReference type="Proteomes" id="UP000561726">
    <property type="component" value="Unassembled WGS sequence"/>
</dbReference>
<keyword evidence="3" id="KW-1185">Reference proteome</keyword>
<reference evidence="2 4" key="2">
    <citation type="submission" date="2020-08" db="EMBL/GenBank/DDBJ databases">
        <title>Sequencing the genomes of 1000 actinobacteria strains.</title>
        <authorList>
            <person name="Klenk H.-P."/>
        </authorList>
    </citation>
    <scope>NUCLEOTIDE SEQUENCE [LARGE SCALE GENOMIC DNA]</scope>
    <source>
        <strain evidence="2 4">DSM 21065</strain>
    </source>
</reference>
<dbReference type="STRING" id="1001240.GY21_17800"/>
<accession>A0A099J3J6</accession>
<comment type="caution">
    <text evidence="1">The sequence shown here is derived from an EMBL/GenBank/DDBJ whole genome shotgun (WGS) entry which is preliminary data.</text>
</comment>
<dbReference type="AlphaFoldDB" id="A0A099J3J6"/>